<evidence type="ECO:0000256" key="6">
    <source>
        <dbReference type="SAM" id="Phobius"/>
    </source>
</evidence>
<feature type="transmembrane region" description="Helical" evidence="6">
    <location>
        <begin position="797"/>
        <end position="819"/>
    </location>
</feature>
<evidence type="ECO:0000259" key="8">
    <source>
        <dbReference type="Pfam" id="PF12704"/>
    </source>
</evidence>
<feature type="domain" description="MacB-like periplasmic core" evidence="8">
    <location>
        <begin position="518"/>
        <end position="682"/>
    </location>
</feature>
<feature type="transmembrane region" description="Helical" evidence="6">
    <location>
        <begin position="831"/>
        <end position="850"/>
    </location>
</feature>
<gene>
    <name evidence="9" type="ORF">SAMN04488108_0258</name>
</gene>
<dbReference type="RefSeq" id="WP_073569943.1">
    <property type="nucleotide sequence ID" value="NZ_FRXN01000001.1"/>
</dbReference>
<feature type="domain" description="ABC3 transporter permease C-terminal" evidence="7">
    <location>
        <begin position="370"/>
        <end position="485"/>
    </location>
</feature>
<dbReference type="Pfam" id="PF12704">
    <property type="entry name" value="MacB_PCD"/>
    <property type="match status" value="2"/>
</dbReference>
<evidence type="ECO:0000313" key="10">
    <source>
        <dbReference type="Proteomes" id="UP000184609"/>
    </source>
</evidence>
<evidence type="ECO:0000256" key="4">
    <source>
        <dbReference type="ARBA" id="ARBA00022989"/>
    </source>
</evidence>
<keyword evidence="5 6" id="KW-0472">Membrane</keyword>
<dbReference type="GO" id="GO:0022857">
    <property type="term" value="F:transmembrane transporter activity"/>
    <property type="evidence" value="ECO:0007669"/>
    <property type="project" value="TreeGrafter"/>
</dbReference>
<feature type="transmembrane region" description="Helical" evidence="6">
    <location>
        <begin position="101"/>
        <end position="126"/>
    </location>
</feature>
<accession>A0A1M7Z436</accession>
<keyword evidence="10" id="KW-1185">Reference proteome</keyword>
<feature type="transmembrane region" description="Helical" evidence="6">
    <location>
        <begin position="460"/>
        <end position="483"/>
    </location>
</feature>
<dbReference type="Proteomes" id="UP000184609">
    <property type="component" value="Unassembled WGS sequence"/>
</dbReference>
<dbReference type="AlphaFoldDB" id="A0A1M7Z436"/>
<dbReference type="InterPro" id="IPR025857">
    <property type="entry name" value="MacB_PCD"/>
</dbReference>
<dbReference type="InterPro" id="IPR047699">
    <property type="entry name" value="Permease_put_prefix"/>
</dbReference>
<keyword evidence="4 6" id="KW-1133">Transmembrane helix</keyword>
<keyword evidence="2" id="KW-1003">Cell membrane</keyword>
<evidence type="ECO:0000256" key="1">
    <source>
        <dbReference type="ARBA" id="ARBA00004651"/>
    </source>
</evidence>
<evidence type="ECO:0000256" key="5">
    <source>
        <dbReference type="ARBA" id="ARBA00023136"/>
    </source>
</evidence>
<dbReference type="NCBIfam" id="NF038404">
    <property type="entry name" value="perm_prefix_2"/>
    <property type="match status" value="1"/>
</dbReference>
<dbReference type="PANTHER" id="PTHR30572">
    <property type="entry name" value="MEMBRANE COMPONENT OF TRANSPORTER-RELATED"/>
    <property type="match status" value="1"/>
</dbReference>
<organism evidence="9 10">
    <name type="scientific">Algoriphagus zhangzhouensis</name>
    <dbReference type="NCBI Taxonomy" id="1073327"/>
    <lineage>
        <taxon>Bacteria</taxon>
        <taxon>Pseudomonadati</taxon>
        <taxon>Bacteroidota</taxon>
        <taxon>Cytophagia</taxon>
        <taxon>Cytophagales</taxon>
        <taxon>Cyclobacteriaceae</taxon>
        <taxon>Algoriphagus</taxon>
    </lineage>
</organism>
<feature type="transmembrane region" description="Helical" evidence="6">
    <location>
        <begin position="744"/>
        <end position="769"/>
    </location>
</feature>
<reference evidence="10" key="1">
    <citation type="submission" date="2016-12" db="EMBL/GenBank/DDBJ databases">
        <authorList>
            <person name="Varghese N."/>
            <person name="Submissions S."/>
        </authorList>
    </citation>
    <scope>NUCLEOTIDE SEQUENCE [LARGE SCALE GENOMIC DNA]</scope>
    <source>
        <strain evidence="10">DSM 25035</strain>
    </source>
</reference>
<dbReference type="STRING" id="1073327.SAMN04488108_0258"/>
<keyword evidence="3 6" id="KW-0812">Transmembrane</keyword>
<feature type="transmembrane region" description="Helical" evidence="6">
    <location>
        <begin position="366"/>
        <end position="390"/>
    </location>
</feature>
<dbReference type="GO" id="GO:0005886">
    <property type="term" value="C:plasma membrane"/>
    <property type="evidence" value="ECO:0007669"/>
    <property type="project" value="UniProtKB-SubCell"/>
</dbReference>
<feature type="transmembrane region" description="Helical" evidence="6">
    <location>
        <begin position="411"/>
        <end position="440"/>
    </location>
</feature>
<feature type="domain" description="MacB-like periplasmic core" evidence="8">
    <location>
        <begin position="100"/>
        <end position="319"/>
    </location>
</feature>
<evidence type="ECO:0000313" key="9">
    <source>
        <dbReference type="EMBL" id="SHO59625.1"/>
    </source>
</evidence>
<name>A0A1M7Z436_9BACT</name>
<feature type="transmembrane region" description="Helical" evidence="6">
    <location>
        <begin position="504"/>
        <end position="527"/>
    </location>
</feature>
<sequence length="868" mass="97870">MDKNRTYYPPKLADRFLEFYCLPELLEQIQGDAYEIFYMDLEGKGLAYARWRYIFHVFSFFKWRNIGLSKFMNQKSTNGAMIKSYFKIGWRNILKQKGTTFISVFGLSCAVGCCIVAYLFIANIWFKGLNQPHKDEIYQLVYSAEEAEGMVTYGTVAEPIAELIPDNLNQVKNQTQVLLEFPLLIQNNESFYQRSLYVDPSYMEMFEYRMDFGYPGALNESDQVILTKQLSEKLFGDMHPIGQELALVVNGEERLYKVGGVLADLKDMDMFTFDLLVNLESHPNIKPDIPLKDTWSRELWTFIQVEGEADLARIDSELAEFTQIQNQVNPDKPYAKMGLIPYPEIIYNVGKIQRGVRDFLGIGPQILLGTIGLFILLLAVFNYINLSVLMASKRLKEIGVRKVIGSKRGQLIFQFLSENLLICFFAIFLGCLMAGFIFLPGFNEIASKNLQIDLLRDKNIWIFLGGMLLAITLISGLYPATYLSSFKPISILKGNQKIGSKSGFTSVLLSFQFTLAIISMVAGIAFVQTNYINAQRDWGYSSDDKIIVNVPESKDYIPLKNKLSALSSVVEVSGSQDYVGSWIREKEVFLGDDKYEVNFLTAEANYPEMMDLELKQGRMFNPELITDTQESILVNQTFLDQVGLDFPFEQEVSIDSVDFRVVGVVDDFHTTFFSNSIEPMVIRASPDTTFNYLTLRMNPGSAEGSMESVKKIWHETVPRGFFDGKLQTEVFEREIADVNGITRLILFSATLSVILALLGLFGLVSLNMAAHIKDYCIRKVFGANVGDLSKKLLKRYVIIWGAAAVVGTVVSSFLISTFLDSFFAFHSGVGIVPIGSALLVLFGLIIGTVASQIWKVIKANPAVILKSE</sequence>
<dbReference type="Pfam" id="PF02687">
    <property type="entry name" value="FtsX"/>
    <property type="match status" value="2"/>
</dbReference>
<dbReference type="InterPro" id="IPR003838">
    <property type="entry name" value="ABC3_permease_C"/>
</dbReference>
<evidence type="ECO:0000259" key="7">
    <source>
        <dbReference type="Pfam" id="PF02687"/>
    </source>
</evidence>
<protein>
    <submittedName>
        <fullName evidence="9">FtsX-like permease family protein</fullName>
    </submittedName>
</protein>
<comment type="subcellular location">
    <subcellularLocation>
        <location evidence="1">Cell membrane</location>
        <topology evidence="1">Multi-pass membrane protein</topology>
    </subcellularLocation>
</comment>
<dbReference type="EMBL" id="FRXN01000001">
    <property type="protein sequence ID" value="SHO59625.1"/>
    <property type="molecule type" value="Genomic_DNA"/>
</dbReference>
<dbReference type="OrthoDB" id="5933722at2"/>
<evidence type="ECO:0000256" key="2">
    <source>
        <dbReference type="ARBA" id="ARBA00022475"/>
    </source>
</evidence>
<proteinExistence type="predicted"/>
<evidence type="ECO:0000256" key="3">
    <source>
        <dbReference type="ARBA" id="ARBA00022692"/>
    </source>
</evidence>
<dbReference type="InterPro" id="IPR050250">
    <property type="entry name" value="Macrolide_Exporter_MacB"/>
</dbReference>
<feature type="domain" description="ABC3 transporter permease C-terminal" evidence="7">
    <location>
        <begin position="747"/>
        <end position="861"/>
    </location>
</feature>
<dbReference type="PANTHER" id="PTHR30572:SF18">
    <property type="entry name" value="ABC-TYPE MACROLIDE FAMILY EXPORT SYSTEM PERMEASE COMPONENT 2"/>
    <property type="match status" value="1"/>
</dbReference>